<dbReference type="Pfam" id="PF12412">
    <property type="entry name" value="DUF3667"/>
    <property type="match status" value="1"/>
</dbReference>
<reference evidence="2 3" key="1">
    <citation type="submission" date="2016-11" db="EMBL/GenBank/DDBJ databases">
        <authorList>
            <person name="Jaros S."/>
            <person name="Januszkiewicz K."/>
            <person name="Wedrychowicz H."/>
        </authorList>
    </citation>
    <scope>NUCLEOTIDE SEQUENCE [LARGE SCALE GENOMIC DNA]</scope>
    <source>
        <strain evidence="2 3">GAS86</strain>
    </source>
</reference>
<dbReference type="RefSeq" id="WP_074264464.1">
    <property type="nucleotide sequence ID" value="NZ_FSRM01000001.1"/>
</dbReference>
<keyword evidence="1" id="KW-0812">Transmembrane</keyword>
<name>A0A1N6GIF6_9BURK</name>
<dbReference type="Proteomes" id="UP000184693">
    <property type="component" value="Unassembled WGS sequence"/>
</dbReference>
<evidence type="ECO:0000313" key="2">
    <source>
        <dbReference type="EMBL" id="SIO07330.1"/>
    </source>
</evidence>
<dbReference type="EMBL" id="FSRM01000001">
    <property type="protein sequence ID" value="SIO07330.1"/>
    <property type="molecule type" value="Genomic_DNA"/>
</dbReference>
<feature type="transmembrane region" description="Helical" evidence="1">
    <location>
        <begin position="176"/>
        <end position="195"/>
    </location>
</feature>
<evidence type="ECO:0008006" key="4">
    <source>
        <dbReference type="Google" id="ProtNLM"/>
    </source>
</evidence>
<dbReference type="InterPro" id="IPR022134">
    <property type="entry name" value="DUF3667"/>
</dbReference>
<protein>
    <recommendedName>
        <fullName evidence="4">DUF3667 domain-containing protein</fullName>
    </recommendedName>
</protein>
<evidence type="ECO:0000313" key="3">
    <source>
        <dbReference type="Proteomes" id="UP000184693"/>
    </source>
</evidence>
<keyword evidence="1" id="KW-1133">Transmembrane helix</keyword>
<proteinExistence type="predicted"/>
<gene>
    <name evidence="2" type="ORF">SAMN05444168_2431</name>
</gene>
<feature type="transmembrane region" description="Helical" evidence="1">
    <location>
        <begin position="92"/>
        <end position="111"/>
    </location>
</feature>
<sequence>MSQITHSHDAVHELPDACPNCDAPVHGPYCAQCGQETVHEMPTLREFAHEYLHHYVAAEGKLVPTVRMLLLKPGQLTIEYLQGRRRRYVKPLSLYVTFSFVFFLLLGWTTVMTPTPTVVTLDDNRTVPATQVFSTLAASETDPNGKAVLGFLDRHMSWIFQPGKLDAFNDHVLHRLPYTVFVLMPVFAAMCGYVYRKRRQNYGMHLLFTVHLHAFIFLVFLLCLIPGVRNFGGWVMLVVLIYLILALKRVYGGRWLPQVARGMLLWTGYGVVTGLALTVLAFVSTDLWHAS</sequence>
<dbReference type="OrthoDB" id="9111327at2"/>
<dbReference type="AlphaFoldDB" id="A0A1N6GIF6"/>
<accession>A0A1N6GIF6</accession>
<feature type="transmembrane region" description="Helical" evidence="1">
    <location>
        <begin position="234"/>
        <end position="251"/>
    </location>
</feature>
<evidence type="ECO:0000256" key="1">
    <source>
        <dbReference type="SAM" id="Phobius"/>
    </source>
</evidence>
<keyword evidence="1" id="KW-0472">Membrane</keyword>
<organism evidence="2 3">
    <name type="scientific">Paraburkholderia phenazinium</name>
    <dbReference type="NCBI Taxonomy" id="60549"/>
    <lineage>
        <taxon>Bacteria</taxon>
        <taxon>Pseudomonadati</taxon>
        <taxon>Pseudomonadota</taxon>
        <taxon>Betaproteobacteria</taxon>
        <taxon>Burkholderiales</taxon>
        <taxon>Burkholderiaceae</taxon>
        <taxon>Paraburkholderia</taxon>
    </lineage>
</organism>
<feature type="transmembrane region" description="Helical" evidence="1">
    <location>
        <begin position="263"/>
        <end position="283"/>
    </location>
</feature>
<feature type="transmembrane region" description="Helical" evidence="1">
    <location>
        <begin position="207"/>
        <end position="228"/>
    </location>
</feature>